<accession>A0A382APU4</accession>
<feature type="non-terminal residue" evidence="1">
    <location>
        <position position="1"/>
    </location>
</feature>
<dbReference type="Gene3D" id="2.60.120.620">
    <property type="entry name" value="q2cbj1_9rhob like domain"/>
    <property type="match status" value="1"/>
</dbReference>
<dbReference type="EMBL" id="UINC01026237">
    <property type="protein sequence ID" value="SVB03321.1"/>
    <property type="molecule type" value="Genomic_DNA"/>
</dbReference>
<proteinExistence type="predicted"/>
<name>A0A382APU4_9ZZZZ</name>
<dbReference type="Pfam" id="PF05721">
    <property type="entry name" value="PhyH"/>
    <property type="match status" value="1"/>
</dbReference>
<dbReference type="PANTHER" id="PTHR20883:SF49">
    <property type="entry name" value="PHYTANOYL-COA DIOXYGENASE"/>
    <property type="match status" value="1"/>
</dbReference>
<sequence>VDHWRHDDDFAAFAMRSPLPGIAGALLDAARIHLYEDSVLVKEPGTAEETAFHQDLGYFHLEGDRICTMWTPLDEVTSETGAVVYLRGSHLTGDVYRPNYFVTAEPLAGTEGRPVPDLRPDDDDPDLVRFDTRPGDVVVHHAGTLHGAGANLSSTTRRRAVSVRYCGDGVRHRLRPGAPTKPYQTADLDGTEVVDHPGIPLVWQAS</sequence>
<reference evidence="1" key="1">
    <citation type="submission" date="2018-05" db="EMBL/GenBank/DDBJ databases">
        <authorList>
            <person name="Lanie J.A."/>
            <person name="Ng W.-L."/>
            <person name="Kazmierczak K.M."/>
            <person name="Andrzejewski T.M."/>
            <person name="Davidsen T.M."/>
            <person name="Wayne K.J."/>
            <person name="Tettelin H."/>
            <person name="Glass J.I."/>
            <person name="Rusch D."/>
            <person name="Podicherti R."/>
            <person name="Tsui H.-C.T."/>
            <person name="Winkler M.E."/>
        </authorList>
    </citation>
    <scope>NUCLEOTIDE SEQUENCE</scope>
</reference>
<organism evidence="1">
    <name type="scientific">marine metagenome</name>
    <dbReference type="NCBI Taxonomy" id="408172"/>
    <lineage>
        <taxon>unclassified sequences</taxon>
        <taxon>metagenomes</taxon>
        <taxon>ecological metagenomes</taxon>
    </lineage>
</organism>
<protein>
    <recommendedName>
        <fullName evidence="2">Phytanoyl-CoA dioxygenase</fullName>
    </recommendedName>
</protein>
<evidence type="ECO:0000313" key="1">
    <source>
        <dbReference type="EMBL" id="SVB03321.1"/>
    </source>
</evidence>
<dbReference type="PANTHER" id="PTHR20883">
    <property type="entry name" value="PHYTANOYL-COA DIOXYGENASE DOMAIN CONTAINING 1"/>
    <property type="match status" value="1"/>
</dbReference>
<evidence type="ECO:0008006" key="2">
    <source>
        <dbReference type="Google" id="ProtNLM"/>
    </source>
</evidence>
<dbReference type="InterPro" id="IPR008775">
    <property type="entry name" value="Phytyl_CoA_dOase-like"/>
</dbReference>
<gene>
    <name evidence="1" type="ORF">METZ01_LOCUS156175</name>
</gene>
<dbReference type="AlphaFoldDB" id="A0A382APU4"/>
<dbReference type="SUPFAM" id="SSF51197">
    <property type="entry name" value="Clavaminate synthase-like"/>
    <property type="match status" value="1"/>
</dbReference>